<reference evidence="2 3" key="1">
    <citation type="submission" date="2016-10" db="EMBL/GenBank/DDBJ databases">
        <authorList>
            <person name="de Groot N.N."/>
        </authorList>
    </citation>
    <scope>NUCLEOTIDE SEQUENCE [LARGE SCALE GENOMIC DNA]</scope>
    <source>
        <strain evidence="2 3">GAS522</strain>
    </source>
</reference>
<sequence length="228" mass="24896">MYTPPMFKSDRAASLAFAEARGFGLACAWDGIKPIASSLPFYLSFADDGTPRAAFHVARNNPLIKLADGTTSWLLAVSGADAYVSPDWYVSPDQVPTWLYQAVHLTGTVRRLSDDELAEQIETLSAKFEGRLLPKKPWVSSKMTAGRLEAMKKAIVGMVMTVEEIEGSFKLNQHKSDADYTALTEALATQPDADARVIASLMREQRPLAFPANAPQTDSTISPERNAT</sequence>
<dbReference type="EMBL" id="FNTI01000001">
    <property type="protein sequence ID" value="SEE37306.1"/>
    <property type="molecule type" value="Genomic_DNA"/>
</dbReference>
<dbReference type="RefSeq" id="WP_074829152.1">
    <property type="nucleotide sequence ID" value="NZ_FNTI01000001.1"/>
</dbReference>
<name>A0A1H5IAU3_9BRAD</name>
<evidence type="ECO:0000313" key="2">
    <source>
        <dbReference type="EMBL" id="SEE37306.1"/>
    </source>
</evidence>
<dbReference type="PIRSF" id="PIRSF010372">
    <property type="entry name" value="PaiB"/>
    <property type="match status" value="1"/>
</dbReference>
<dbReference type="Pfam" id="PF04299">
    <property type="entry name" value="FMN_bind_2"/>
    <property type="match status" value="1"/>
</dbReference>
<feature type="region of interest" description="Disordered" evidence="1">
    <location>
        <begin position="208"/>
        <end position="228"/>
    </location>
</feature>
<protein>
    <submittedName>
        <fullName evidence="2">Negative transcriptional regulator, PaiB family</fullName>
    </submittedName>
</protein>
<dbReference type="PANTHER" id="PTHR35802">
    <property type="entry name" value="PROTEASE SYNTHASE AND SPORULATION PROTEIN PAI 2"/>
    <property type="match status" value="1"/>
</dbReference>
<dbReference type="SUPFAM" id="SSF50475">
    <property type="entry name" value="FMN-binding split barrel"/>
    <property type="match status" value="1"/>
</dbReference>
<accession>A0A1H5IAU3</accession>
<dbReference type="OrthoDB" id="9794948at2"/>
<organism evidence="2 3">
    <name type="scientific">Bradyrhizobium lablabi</name>
    <dbReference type="NCBI Taxonomy" id="722472"/>
    <lineage>
        <taxon>Bacteria</taxon>
        <taxon>Pseudomonadati</taxon>
        <taxon>Pseudomonadota</taxon>
        <taxon>Alphaproteobacteria</taxon>
        <taxon>Hyphomicrobiales</taxon>
        <taxon>Nitrobacteraceae</taxon>
        <taxon>Bradyrhizobium</taxon>
    </lineage>
</organism>
<feature type="compositionally biased region" description="Polar residues" evidence="1">
    <location>
        <begin position="214"/>
        <end position="228"/>
    </location>
</feature>
<dbReference type="InterPro" id="IPR007396">
    <property type="entry name" value="TR_PAI2-type"/>
</dbReference>
<evidence type="ECO:0000256" key="1">
    <source>
        <dbReference type="SAM" id="MobiDB-lite"/>
    </source>
</evidence>
<proteinExistence type="predicted"/>
<dbReference type="PANTHER" id="PTHR35802:SF1">
    <property type="entry name" value="PROTEASE SYNTHASE AND SPORULATION PROTEIN PAI 2"/>
    <property type="match status" value="1"/>
</dbReference>
<gene>
    <name evidence="2" type="ORF">SAMN05444171_7218</name>
</gene>
<evidence type="ECO:0000313" key="3">
    <source>
        <dbReference type="Proteomes" id="UP000183208"/>
    </source>
</evidence>
<dbReference type="AlphaFoldDB" id="A0A1H5IAU3"/>
<dbReference type="InterPro" id="IPR012349">
    <property type="entry name" value="Split_barrel_FMN-bd"/>
</dbReference>
<dbReference type="Proteomes" id="UP000183208">
    <property type="component" value="Unassembled WGS sequence"/>
</dbReference>
<dbReference type="Gene3D" id="2.30.110.10">
    <property type="entry name" value="Electron Transport, Fmn-binding Protein, Chain A"/>
    <property type="match status" value="1"/>
</dbReference>